<dbReference type="Gene3D" id="3.40.1390.30">
    <property type="entry name" value="NIF3 (NGG1p interacting factor 3)-like"/>
    <property type="match status" value="1"/>
</dbReference>
<dbReference type="InterPro" id="IPR036069">
    <property type="entry name" value="DUF34/NIF3_sf"/>
</dbReference>
<dbReference type="Pfam" id="PF01784">
    <property type="entry name" value="DUF34_NIF3"/>
    <property type="match status" value="1"/>
</dbReference>
<dbReference type="WBParaSite" id="ECPE_0000405301-mRNA-1">
    <property type="protein sequence ID" value="ECPE_0000405301-mRNA-1"/>
    <property type="gene ID" value="ECPE_0000405301"/>
</dbReference>
<keyword evidence="5" id="KW-1185">Reference proteome</keyword>
<dbReference type="Proteomes" id="UP000272942">
    <property type="component" value="Unassembled WGS sequence"/>
</dbReference>
<dbReference type="NCBIfam" id="TIGR00486">
    <property type="entry name" value="YbgI_SA1388"/>
    <property type="match status" value="1"/>
</dbReference>
<dbReference type="AlphaFoldDB" id="A0A183AAR1"/>
<evidence type="ECO:0000313" key="6">
    <source>
        <dbReference type="WBParaSite" id="ECPE_0000405301-mRNA-1"/>
    </source>
</evidence>
<dbReference type="PANTHER" id="PTHR13799">
    <property type="entry name" value="NGG1 INTERACTING FACTOR 3"/>
    <property type="match status" value="1"/>
</dbReference>
<reference evidence="4 5" key="2">
    <citation type="submission" date="2018-11" db="EMBL/GenBank/DDBJ databases">
        <authorList>
            <consortium name="Pathogen Informatics"/>
        </authorList>
    </citation>
    <scope>NUCLEOTIDE SEQUENCE [LARGE SCALE GENOMIC DNA]</scope>
    <source>
        <strain evidence="4 5">Egypt</strain>
    </source>
</reference>
<feature type="binding site" evidence="3">
    <location>
        <position position="66"/>
    </location>
    <ligand>
        <name>a divalent metal cation</name>
        <dbReference type="ChEBI" id="CHEBI:60240"/>
        <label>1</label>
    </ligand>
</feature>
<dbReference type="InterPro" id="IPR002678">
    <property type="entry name" value="DUF34/NIF3"/>
</dbReference>
<gene>
    <name evidence="4" type="ORF">ECPE_LOCUS4046</name>
</gene>
<name>A0A183AAR1_9TREM</name>
<dbReference type="EMBL" id="UZAN01040946">
    <property type="protein sequence ID" value="VDP71456.1"/>
    <property type="molecule type" value="Genomic_DNA"/>
</dbReference>
<proteinExistence type="inferred from homology"/>
<organism evidence="6">
    <name type="scientific">Echinostoma caproni</name>
    <dbReference type="NCBI Taxonomy" id="27848"/>
    <lineage>
        <taxon>Eukaryota</taxon>
        <taxon>Metazoa</taxon>
        <taxon>Spiralia</taxon>
        <taxon>Lophotrochozoa</taxon>
        <taxon>Platyhelminthes</taxon>
        <taxon>Trematoda</taxon>
        <taxon>Digenea</taxon>
        <taxon>Plagiorchiida</taxon>
        <taxon>Echinostomata</taxon>
        <taxon>Echinostomatoidea</taxon>
        <taxon>Echinostomatidae</taxon>
        <taxon>Echinostoma</taxon>
    </lineage>
</organism>
<evidence type="ECO:0000256" key="2">
    <source>
        <dbReference type="ARBA" id="ARBA00019069"/>
    </source>
</evidence>
<feature type="binding site" evidence="3">
    <location>
        <position position="211"/>
    </location>
    <ligand>
        <name>a divalent metal cation</name>
        <dbReference type="ChEBI" id="CHEBI:60240"/>
        <label>1</label>
    </ligand>
</feature>
<dbReference type="OrthoDB" id="3345469at2759"/>
<reference evidence="6" key="1">
    <citation type="submission" date="2016-06" db="UniProtKB">
        <authorList>
            <consortium name="WormBaseParasite"/>
        </authorList>
    </citation>
    <scope>IDENTIFICATION</scope>
</reference>
<sequence length="256" mass="27865">MDLRRVVRLLNQYCSPHLADTWDNVGLLVQPYTPPTVSRALVTNDLTEPVLSEAEEMGANLIVSYHPPIFSPLKRITNSHWKERLVSACLEKGIAVYSPHTGLDAKVDRLHEGYGRIGCLKTPMSLAEVLQAYKSLFGLNHLILALGYGKRLDEPVSTIAVCAGSGSSILNGKTSAQIADVFVTGEMSHHDRLDAVSRGISVIIAGHSNTERGFLATRFVPEFQKVLDHETCTGDTDISSVIVSISQADNEPGVVF</sequence>
<comment type="similarity">
    <text evidence="1">Belongs to the GTP cyclohydrolase I type 2/NIF3 family.</text>
</comment>
<evidence type="ECO:0000256" key="3">
    <source>
        <dbReference type="PIRSR" id="PIRSR602678-1"/>
    </source>
</evidence>
<keyword evidence="3" id="KW-0479">Metal-binding</keyword>
<dbReference type="GO" id="GO:0046872">
    <property type="term" value="F:metal ion binding"/>
    <property type="evidence" value="ECO:0007669"/>
    <property type="project" value="UniProtKB-KW"/>
</dbReference>
<dbReference type="GO" id="GO:0005739">
    <property type="term" value="C:mitochondrion"/>
    <property type="evidence" value="ECO:0007669"/>
    <property type="project" value="TreeGrafter"/>
</dbReference>
<dbReference type="PANTHER" id="PTHR13799:SF13">
    <property type="entry name" value="NIF3-LIKE PROTEIN 1"/>
    <property type="match status" value="1"/>
</dbReference>
<dbReference type="SUPFAM" id="SSF102705">
    <property type="entry name" value="NIF3 (NGG1p interacting factor 3)-like"/>
    <property type="match status" value="1"/>
</dbReference>
<dbReference type="FunFam" id="3.40.1390.30:FF:000001">
    <property type="entry name" value="GTP cyclohydrolase 1 type 2"/>
    <property type="match status" value="1"/>
</dbReference>
<accession>A0A183AAR1</accession>
<evidence type="ECO:0000256" key="1">
    <source>
        <dbReference type="ARBA" id="ARBA00006964"/>
    </source>
</evidence>
<evidence type="ECO:0000313" key="5">
    <source>
        <dbReference type="Proteomes" id="UP000272942"/>
    </source>
</evidence>
<evidence type="ECO:0000313" key="4">
    <source>
        <dbReference type="EMBL" id="VDP71456.1"/>
    </source>
</evidence>
<protein>
    <recommendedName>
        <fullName evidence="2">NIF3-like protein 1</fullName>
    </recommendedName>
</protein>
<feature type="binding site" evidence="3">
    <location>
        <position position="104"/>
    </location>
    <ligand>
        <name>a divalent metal cation</name>
        <dbReference type="ChEBI" id="CHEBI:60240"/>
        <label>1</label>
    </ligand>
</feature>
<feature type="binding site" evidence="3">
    <location>
        <position position="207"/>
    </location>
    <ligand>
        <name>a divalent metal cation</name>
        <dbReference type="ChEBI" id="CHEBI:60240"/>
        <label>1</label>
    </ligand>
</feature>